<dbReference type="PANTHER" id="PTHR43335">
    <property type="entry name" value="ABC TRANSPORTER, ATP-BINDING PROTEIN"/>
    <property type="match status" value="1"/>
</dbReference>
<keyword evidence="2" id="KW-0813">Transport</keyword>
<accession>A0A3P1X269</accession>
<feature type="domain" description="ABC transporter" evidence="5">
    <location>
        <begin position="11"/>
        <end position="237"/>
    </location>
</feature>
<evidence type="ECO:0000256" key="4">
    <source>
        <dbReference type="ARBA" id="ARBA00022840"/>
    </source>
</evidence>
<evidence type="ECO:0000313" key="7">
    <source>
        <dbReference type="Proteomes" id="UP000280935"/>
    </source>
</evidence>
<evidence type="ECO:0000256" key="3">
    <source>
        <dbReference type="ARBA" id="ARBA00022741"/>
    </source>
</evidence>
<sequence length="315" mass="33796">MWKSRPTNWAIQLKGVSKSFRHTRAVSGLDLNVPLGGVHGLLGPNGSGKTTTIRMLLGLLRADAGRMWILDHEVPERLPEVVHRVGAIVETPRLAPGLSIERNLEILALATGVPNARVTEVLLEVGLGGRVDTPFRACSLGMKQRVAIAATLLKRPDILIFDEPTNGLDPAGIQEIRTTMRALADAGRTVLVSSHLLGEIEQVANSVSIIGRGHVIAEGDLEALLGGGQAHVVVEVAEVGRANEVLRQAGYRCEQVAGKLHVRSDGDIHASEVARTLGLADLWPSHLSRQQASLESVFLRLTEHEHLSATQGRAA</sequence>
<comment type="similarity">
    <text evidence="1">Belongs to the ABC transporter superfamily.</text>
</comment>
<dbReference type="InterPro" id="IPR003439">
    <property type="entry name" value="ABC_transporter-like_ATP-bd"/>
</dbReference>
<evidence type="ECO:0000256" key="1">
    <source>
        <dbReference type="ARBA" id="ARBA00005417"/>
    </source>
</evidence>
<dbReference type="Pfam" id="PF00005">
    <property type="entry name" value="ABC_tran"/>
    <property type="match status" value="1"/>
</dbReference>
<dbReference type="SUPFAM" id="SSF52540">
    <property type="entry name" value="P-loop containing nucleoside triphosphate hydrolases"/>
    <property type="match status" value="1"/>
</dbReference>
<dbReference type="PROSITE" id="PS50893">
    <property type="entry name" value="ABC_TRANSPORTER_2"/>
    <property type="match status" value="1"/>
</dbReference>
<dbReference type="Gene3D" id="3.40.50.300">
    <property type="entry name" value="P-loop containing nucleotide triphosphate hydrolases"/>
    <property type="match status" value="1"/>
</dbReference>
<dbReference type="PANTHER" id="PTHR43335:SF4">
    <property type="entry name" value="ABC TRANSPORTER, ATP-BINDING PROTEIN"/>
    <property type="match status" value="1"/>
</dbReference>
<protein>
    <submittedName>
        <fullName evidence="6">ATP-binding cassette domain-containing protein</fullName>
    </submittedName>
</protein>
<dbReference type="PROSITE" id="PS00211">
    <property type="entry name" value="ABC_TRANSPORTER_1"/>
    <property type="match status" value="1"/>
</dbReference>
<dbReference type="OrthoDB" id="9804819at2"/>
<evidence type="ECO:0000256" key="2">
    <source>
        <dbReference type="ARBA" id="ARBA00022448"/>
    </source>
</evidence>
<dbReference type="InterPro" id="IPR003593">
    <property type="entry name" value="AAA+_ATPase"/>
</dbReference>
<dbReference type="InterPro" id="IPR017871">
    <property type="entry name" value="ABC_transporter-like_CS"/>
</dbReference>
<dbReference type="GO" id="GO:0016887">
    <property type="term" value="F:ATP hydrolysis activity"/>
    <property type="evidence" value="ECO:0007669"/>
    <property type="project" value="InterPro"/>
</dbReference>
<name>A0A3P1X269_9ACTN</name>
<proteinExistence type="inferred from homology"/>
<dbReference type="InterPro" id="IPR027417">
    <property type="entry name" value="P-loop_NTPase"/>
</dbReference>
<evidence type="ECO:0000313" key="6">
    <source>
        <dbReference type="EMBL" id="RRD50833.1"/>
    </source>
</evidence>
<dbReference type="SMART" id="SM00382">
    <property type="entry name" value="AAA"/>
    <property type="match status" value="1"/>
</dbReference>
<evidence type="ECO:0000259" key="5">
    <source>
        <dbReference type="PROSITE" id="PS50893"/>
    </source>
</evidence>
<dbReference type="Proteomes" id="UP000280935">
    <property type="component" value="Unassembled WGS sequence"/>
</dbReference>
<keyword evidence="4 6" id="KW-0067">ATP-binding</keyword>
<organism evidence="6 7">
    <name type="scientific">Arachnia propionica</name>
    <dbReference type="NCBI Taxonomy" id="1750"/>
    <lineage>
        <taxon>Bacteria</taxon>
        <taxon>Bacillati</taxon>
        <taxon>Actinomycetota</taxon>
        <taxon>Actinomycetes</taxon>
        <taxon>Propionibacteriales</taxon>
        <taxon>Propionibacteriaceae</taxon>
        <taxon>Arachnia</taxon>
    </lineage>
</organism>
<comment type="caution">
    <text evidence="6">The sequence shown here is derived from an EMBL/GenBank/DDBJ whole genome shotgun (WGS) entry which is preliminary data.</text>
</comment>
<gene>
    <name evidence="6" type="ORF">EII35_03115</name>
</gene>
<dbReference type="GO" id="GO:0005524">
    <property type="term" value="F:ATP binding"/>
    <property type="evidence" value="ECO:0007669"/>
    <property type="project" value="UniProtKB-KW"/>
</dbReference>
<reference evidence="6 7" key="1">
    <citation type="submission" date="2018-11" db="EMBL/GenBank/DDBJ databases">
        <title>Genomes From Bacteria Associated with the Canine Oral Cavity: a Test Case for Automated Genome-Based Taxonomic Assignment.</title>
        <authorList>
            <person name="Coil D.A."/>
            <person name="Jospin G."/>
            <person name="Darling A.E."/>
            <person name="Wallis C."/>
            <person name="Davis I.J."/>
            <person name="Harris S."/>
            <person name="Eisen J.A."/>
            <person name="Holcombe L.J."/>
            <person name="O'Flynn C."/>
        </authorList>
    </citation>
    <scope>NUCLEOTIDE SEQUENCE [LARGE SCALE GENOMIC DNA]</scope>
    <source>
        <strain evidence="6 7">OH2822_COT-296</strain>
    </source>
</reference>
<dbReference type="EMBL" id="RQYT01000004">
    <property type="protein sequence ID" value="RRD50833.1"/>
    <property type="molecule type" value="Genomic_DNA"/>
</dbReference>
<keyword evidence="3" id="KW-0547">Nucleotide-binding</keyword>
<dbReference type="AlphaFoldDB" id="A0A3P1X269"/>